<dbReference type="NCBIfam" id="NF002378">
    <property type="entry name" value="PRK01372.1"/>
    <property type="match status" value="1"/>
</dbReference>
<evidence type="ECO:0000259" key="22">
    <source>
        <dbReference type="PROSITE" id="PS50975"/>
    </source>
</evidence>
<dbReference type="FunFam" id="3.30.470.20:FF:000008">
    <property type="entry name" value="D-alanine--D-alanine ligase"/>
    <property type="match status" value="1"/>
</dbReference>
<dbReference type="InterPro" id="IPR013815">
    <property type="entry name" value="ATP_grasp_subdomain_1"/>
</dbReference>
<evidence type="ECO:0000256" key="5">
    <source>
        <dbReference type="ARBA" id="ARBA00010871"/>
    </source>
</evidence>
<dbReference type="GO" id="GO:0071555">
    <property type="term" value="P:cell wall organization"/>
    <property type="evidence" value="ECO:0007669"/>
    <property type="project" value="UniProtKB-KW"/>
</dbReference>
<protein>
    <recommendedName>
        <fullName evidence="6 18">D-alanine--D-alanine ligase</fullName>
        <ecNumber evidence="6 18">6.3.2.4</ecNumber>
    </recommendedName>
    <alternativeName>
        <fullName evidence="18">D-Ala-D-Ala ligase</fullName>
    </alternativeName>
    <alternativeName>
        <fullName evidence="18">D-alanylalanine synthetase</fullName>
    </alternativeName>
</protein>
<dbReference type="Gene3D" id="3.30.470.20">
    <property type="entry name" value="ATP-grasp fold, B domain"/>
    <property type="match status" value="1"/>
</dbReference>
<feature type="binding site" evidence="20">
    <location>
        <position position="272"/>
    </location>
    <ligand>
        <name>Mg(2+)</name>
        <dbReference type="ChEBI" id="CHEBI:18420"/>
        <label>2</label>
    </ligand>
</feature>
<dbReference type="InterPro" id="IPR016185">
    <property type="entry name" value="PreATP-grasp_dom_sf"/>
</dbReference>
<evidence type="ECO:0000256" key="14">
    <source>
        <dbReference type="ARBA" id="ARBA00022984"/>
    </source>
</evidence>
<dbReference type="PANTHER" id="PTHR23132:SF23">
    <property type="entry name" value="D-ALANINE--D-ALANINE LIGASE B"/>
    <property type="match status" value="1"/>
</dbReference>
<dbReference type="SUPFAM" id="SSF52440">
    <property type="entry name" value="PreATP-grasp domain"/>
    <property type="match status" value="1"/>
</dbReference>
<dbReference type="GO" id="GO:0005829">
    <property type="term" value="C:cytosol"/>
    <property type="evidence" value="ECO:0007669"/>
    <property type="project" value="TreeGrafter"/>
</dbReference>
<dbReference type="InterPro" id="IPR011095">
    <property type="entry name" value="Dala_Dala_lig_C"/>
</dbReference>
<keyword evidence="16 18" id="KW-0961">Cell wall biogenesis/degradation</keyword>
<dbReference type="GO" id="GO:0008716">
    <property type="term" value="F:D-alanine-D-alanine ligase activity"/>
    <property type="evidence" value="ECO:0007669"/>
    <property type="project" value="UniProtKB-UniRule"/>
</dbReference>
<evidence type="ECO:0000256" key="11">
    <source>
        <dbReference type="ARBA" id="ARBA00022840"/>
    </source>
</evidence>
<keyword evidence="12 20" id="KW-0460">Magnesium</keyword>
<evidence type="ECO:0000256" key="6">
    <source>
        <dbReference type="ARBA" id="ARBA00012216"/>
    </source>
</evidence>
<keyword evidence="13 18" id="KW-0133">Cell shape</keyword>
<organism evidence="23 24">
    <name type="scientific">Candidatus Ishikawaella capsulata Mpkobe</name>
    <dbReference type="NCBI Taxonomy" id="476281"/>
    <lineage>
        <taxon>Bacteria</taxon>
        <taxon>Pseudomonadati</taxon>
        <taxon>Pseudomonadota</taxon>
        <taxon>Gammaproteobacteria</taxon>
        <taxon>Enterobacterales</taxon>
        <taxon>Enterobacteriaceae</taxon>
        <taxon>Candidatus Ishikawella</taxon>
    </lineage>
</organism>
<dbReference type="EMBL" id="AP010872">
    <property type="protein sequence ID" value="BAH83246.1"/>
    <property type="molecule type" value="Genomic_DNA"/>
</dbReference>
<feature type="binding site" evidence="20">
    <location>
        <position position="270"/>
    </location>
    <ligand>
        <name>Mg(2+)</name>
        <dbReference type="ChEBI" id="CHEBI:18420"/>
        <label>2</label>
    </ligand>
</feature>
<evidence type="ECO:0000256" key="17">
    <source>
        <dbReference type="ARBA" id="ARBA00047614"/>
    </source>
</evidence>
<dbReference type="PIRSF" id="PIRSF039102">
    <property type="entry name" value="Ddl/VanB"/>
    <property type="match status" value="1"/>
</dbReference>
<accession>C5WD40</accession>
<evidence type="ECO:0000256" key="19">
    <source>
        <dbReference type="PIRSR" id="PIRSR039102-1"/>
    </source>
</evidence>
<dbReference type="PANTHER" id="PTHR23132">
    <property type="entry name" value="D-ALANINE--D-ALANINE LIGASE"/>
    <property type="match status" value="1"/>
</dbReference>
<dbReference type="SUPFAM" id="SSF56059">
    <property type="entry name" value="Glutathione synthetase ATP-binding domain-like"/>
    <property type="match status" value="1"/>
</dbReference>
<dbReference type="GO" id="GO:0005524">
    <property type="term" value="F:ATP binding"/>
    <property type="evidence" value="ECO:0007669"/>
    <property type="project" value="UniProtKB-UniRule"/>
</dbReference>
<dbReference type="Proteomes" id="UP000061704">
    <property type="component" value="Chromosome"/>
</dbReference>
<keyword evidence="24" id="KW-1185">Reference proteome</keyword>
<comment type="similarity">
    <text evidence="5 18">Belongs to the D-alanine--D-alanine ligase family.</text>
</comment>
<evidence type="ECO:0000313" key="24">
    <source>
        <dbReference type="Proteomes" id="UP000061704"/>
    </source>
</evidence>
<evidence type="ECO:0000256" key="20">
    <source>
        <dbReference type="PIRSR" id="PIRSR039102-3"/>
    </source>
</evidence>
<dbReference type="GO" id="GO:0009252">
    <property type="term" value="P:peptidoglycan biosynthetic process"/>
    <property type="evidence" value="ECO:0007669"/>
    <property type="project" value="UniProtKB-UniRule"/>
</dbReference>
<evidence type="ECO:0000313" key="23">
    <source>
        <dbReference type="EMBL" id="BAH83246.1"/>
    </source>
</evidence>
<comment type="function">
    <text evidence="2 18">Cell wall formation.</text>
</comment>
<evidence type="ECO:0000256" key="2">
    <source>
        <dbReference type="ARBA" id="ARBA00003921"/>
    </source>
</evidence>
<evidence type="ECO:0000256" key="7">
    <source>
        <dbReference type="ARBA" id="ARBA00022490"/>
    </source>
</evidence>
<dbReference type="Gene3D" id="3.30.1490.20">
    <property type="entry name" value="ATP-grasp fold, A domain"/>
    <property type="match status" value="1"/>
</dbReference>
<proteinExistence type="inferred from homology"/>
<dbReference type="InterPro" id="IPR005905">
    <property type="entry name" value="D_ala_D_ala"/>
</dbReference>
<evidence type="ECO:0000256" key="13">
    <source>
        <dbReference type="ARBA" id="ARBA00022960"/>
    </source>
</evidence>
<comment type="catalytic activity">
    <reaction evidence="17 18">
        <text>2 D-alanine + ATP = D-alanyl-D-alanine + ADP + phosphate + H(+)</text>
        <dbReference type="Rhea" id="RHEA:11224"/>
        <dbReference type="ChEBI" id="CHEBI:15378"/>
        <dbReference type="ChEBI" id="CHEBI:30616"/>
        <dbReference type="ChEBI" id="CHEBI:43474"/>
        <dbReference type="ChEBI" id="CHEBI:57416"/>
        <dbReference type="ChEBI" id="CHEBI:57822"/>
        <dbReference type="ChEBI" id="CHEBI:456216"/>
        <dbReference type="EC" id="6.3.2.4"/>
    </reaction>
</comment>
<dbReference type="STRING" id="476281.ICMP_393"/>
<dbReference type="HOGENOM" id="CLU_039268_1_2_6"/>
<evidence type="ECO:0000256" key="10">
    <source>
        <dbReference type="ARBA" id="ARBA00022741"/>
    </source>
</evidence>
<feature type="binding site" evidence="20">
    <location>
        <position position="270"/>
    </location>
    <ligand>
        <name>Mg(2+)</name>
        <dbReference type="ChEBI" id="CHEBI:18420"/>
        <label>1</label>
    </ligand>
</feature>
<reference evidence="23 24" key="1">
    <citation type="journal article" date="2011" name="Genome Biol. Evol.">
        <title>Reductive evolution of bacterial genome in insect gut environment.</title>
        <authorList>
            <person name="Nikoh N."/>
            <person name="Hosokawa T."/>
            <person name="Ohshima K."/>
            <person name="Hattori M."/>
            <person name="Fukatsu T."/>
        </authorList>
    </citation>
    <scope>NUCLEOTIDE SEQUENCE [LARGE SCALE GENOMIC DNA]</scope>
    <source>
        <strain evidence="23 24">Mpkobe</strain>
    </source>
</reference>
<evidence type="ECO:0000256" key="1">
    <source>
        <dbReference type="ARBA" id="ARBA00001936"/>
    </source>
</evidence>
<dbReference type="Pfam" id="PF07478">
    <property type="entry name" value="Dala_Dala_lig_C"/>
    <property type="match status" value="1"/>
</dbReference>
<dbReference type="NCBIfam" id="TIGR01205">
    <property type="entry name" value="D_ala_D_alaTIGR"/>
    <property type="match status" value="1"/>
</dbReference>
<name>C5WD40_9ENTR</name>
<keyword evidence="14 18" id="KW-0573">Peptidoglycan synthesis</keyword>
<feature type="active site" evidence="19">
    <location>
        <position position="15"/>
    </location>
</feature>
<feature type="binding site" evidence="20">
    <location>
        <position position="257"/>
    </location>
    <ligand>
        <name>Mg(2+)</name>
        <dbReference type="ChEBI" id="CHEBI:18420"/>
        <label>1</label>
    </ligand>
</feature>
<keyword evidence="8 18" id="KW-0436">Ligase</keyword>
<comment type="pathway">
    <text evidence="4 18">Cell wall biogenesis; peptidoglycan biosynthesis.</text>
</comment>
<comment type="cofactor">
    <cofactor evidence="1">
        <name>Mn(2+)</name>
        <dbReference type="ChEBI" id="CHEBI:29035"/>
    </cofactor>
</comment>
<evidence type="ECO:0000256" key="4">
    <source>
        <dbReference type="ARBA" id="ARBA00004752"/>
    </source>
</evidence>
<evidence type="ECO:0000256" key="9">
    <source>
        <dbReference type="ARBA" id="ARBA00022723"/>
    </source>
</evidence>
<evidence type="ECO:0000256" key="21">
    <source>
        <dbReference type="PROSITE-ProRule" id="PRU00409"/>
    </source>
</evidence>
<keyword evidence="9 20" id="KW-0479">Metal-binding</keyword>
<dbReference type="InterPro" id="IPR000291">
    <property type="entry name" value="D-Ala_lig_Van_CS"/>
</dbReference>
<dbReference type="OrthoDB" id="9813261at2"/>
<evidence type="ECO:0000256" key="8">
    <source>
        <dbReference type="ARBA" id="ARBA00022598"/>
    </source>
</evidence>
<keyword evidence="15 20" id="KW-0464">Manganese</keyword>
<dbReference type="InterPro" id="IPR011761">
    <property type="entry name" value="ATP-grasp"/>
</dbReference>
<comment type="subcellular location">
    <subcellularLocation>
        <location evidence="3 18">Cytoplasm</location>
    </subcellularLocation>
</comment>
<gene>
    <name evidence="23" type="primary">ddlB</name>
    <name evidence="18" type="synonym">ddl</name>
    <name evidence="23" type="ORF">ICMP_393</name>
</gene>
<evidence type="ECO:0000256" key="18">
    <source>
        <dbReference type="HAMAP-Rule" id="MF_00047"/>
    </source>
</evidence>
<dbReference type="RefSeq" id="WP_041069387.1">
    <property type="nucleotide sequence ID" value="NZ_AP010872.1"/>
</dbReference>
<dbReference type="PROSITE" id="PS50975">
    <property type="entry name" value="ATP_GRASP"/>
    <property type="match status" value="1"/>
</dbReference>
<dbReference type="AlphaFoldDB" id="C5WD40"/>
<evidence type="ECO:0000256" key="15">
    <source>
        <dbReference type="ARBA" id="ARBA00023211"/>
    </source>
</evidence>
<sequence>MAEKIAVLMGGTSNERNISLMSGKTVLQSMREIGINAYPIDTKNYPVIDLKKDGFDKAFIALHGGKGEDGHLQAILDFINIKHTGNSVITSAITMDKIRTKLLWQGSKLPTSNFIKINRENIKKCLDPDIQEAITALNLPLFVKPNCSGSSIGISKINNLKKLYSAVKKASYHDEEVLIETFLSGPEYTVGIIGEKILPSVRIQANKEFYNYEAKYITNDTQYFCPSGLTNNREQELQSLAYSAWKILGGNKWGRVDVMMDEEDKFHLLEVNTSPGMTYQSLIPRAAKQLGWSFSDLIMYILQLADNIV</sequence>
<feature type="active site" evidence="19">
    <location>
        <position position="281"/>
    </location>
</feature>
<feature type="active site" evidence="19">
    <location>
        <position position="150"/>
    </location>
</feature>
<evidence type="ECO:0000256" key="3">
    <source>
        <dbReference type="ARBA" id="ARBA00004496"/>
    </source>
</evidence>
<keyword evidence="7 18" id="KW-0963">Cytoplasm</keyword>
<dbReference type="EC" id="6.3.2.4" evidence="6 18"/>
<dbReference type="HAMAP" id="MF_00047">
    <property type="entry name" value="Dala_Dala_lig"/>
    <property type="match status" value="1"/>
</dbReference>
<evidence type="ECO:0000256" key="12">
    <source>
        <dbReference type="ARBA" id="ARBA00022842"/>
    </source>
</evidence>
<dbReference type="Gene3D" id="3.40.50.20">
    <property type="match status" value="1"/>
</dbReference>
<feature type="domain" description="ATP-grasp" evidence="22">
    <location>
        <begin position="101"/>
        <end position="303"/>
    </location>
</feature>
<keyword evidence="10 21" id="KW-0547">Nucleotide-binding</keyword>
<dbReference type="GO" id="GO:0008360">
    <property type="term" value="P:regulation of cell shape"/>
    <property type="evidence" value="ECO:0007669"/>
    <property type="project" value="UniProtKB-KW"/>
</dbReference>
<dbReference type="UniPathway" id="UPA00219"/>
<dbReference type="KEGG" id="icp:ICMP_393"/>
<dbReference type="GO" id="GO:0046872">
    <property type="term" value="F:metal ion binding"/>
    <property type="evidence" value="ECO:0007669"/>
    <property type="project" value="UniProtKB-KW"/>
</dbReference>
<dbReference type="PROSITE" id="PS00843">
    <property type="entry name" value="DALA_DALA_LIGASE_1"/>
    <property type="match status" value="1"/>
</dbReference>
<evidence type="ECO:0000256" key="16">
    <source>
        <dbReference type="ARBA" id="ARBA00023316"/>
    </source>
</evidence>
<keyword evidence="11 21" id="KW-0067">ATP-binding</keyword>
<comment type="cofactor">
    <cofactor evidence="20">
        <name>Mg(2+)</name>
        <dbReference type="ChEBI" id="CHEBI:18420"/>
    </cofactor>
    <cofactor evidence="20">
        <name>Mn(2+)</name>
        <dbReference type="ChEBI" id="CHEBI:29035"/>
    </cofactor>
    <text evidence="20">Binds 2 magnesium or manganese ions per subunit.</text>
</comment>